<feature type="transmembrane region" description="Helical" evidence="6">
    <location>
        <begin position="77"/>
        <end position="94"/>
    </location>
</feature>
<evidence type="ECO:0000313" key="9">
    <source>
        <dbReference type="Proteomes" id="UP001321498"/>
    </source>
</evidence>
<accession>A0ABM8G9T9</accession>
<dbReference type="NCBIfam" id="TIGR03954">
    <property type="entry name" value="integ_memb_HG"/>
    <property type="match status" value="1"/>
</dbReference>
<evidence type="ECO:0000259" key="7">
    <source>
        <dbReference type="Pfam" id="PF12823"/>
    </source>
</evidence>
<name>A0ABM8G9T9_9MICO</name>
<feature type="domain" description="DUF3817" evidence="7">
    <location>
        <begin position="18"/>
        <end position="123"/>
    </location>
</feature>
<dbReference type="PANTHER" id="PTHR40077">
    <property type="entry name" value="MEMBRANE PROTEIN-RELATED"/>
    <property type="match status" value="1"/>
</dbReference>
<feature type="transmembrane region" description="Helical" evidence="6">
    <location>
        <begin position="50"/>
        <end position="70"/>
    </location>
</feature>
<organism evidence="8 9">
    <name type="scientific">Naasia aerilata</name>
    <dbReference type="NCBI Taxonomy" id="1162966"/>
    <lineage>
        <taxon>Bacteria</taxon>
        <taxon>Bacillati</taxon>
        <taxon>Actinomycetota</taxon>
        <taxon>Actinomycetes</taxon>
        <taxon>Micrococcales</taxon>
        <taxon>Microbacteriaceae</taxon>
        <taxon>Naasia</taxon>
    </lineage>
</organism>
<keyword evidence="3 6" id="KW-0812">Transmembrane</keyword>
<keyword evidence="9" id="KW-1185">Reference proteome</keyword>
<evidence type="ECO:0000256" key="4">
    <source>
        <dbReference type="ARBA" id="ARBA00022989"/>
    </source>
</evidence>
<reference evidence="9" key="1">
    <citation type="journal article" date="2019" name="Int. J. Syst. Evol. Microbiol.">
        <title>The Global Catalogue of Microorganisms (GCM) 10K type strain sequencing project: providing services to taxonomists for standard genome sequencing and annotation.</title>
        <authorList>
            <consortium name="The Broad Institute Genomics Platform"/>
            <consortium name="The Broad Institute Genome Sequencing Center for Infectious Disease"/>
            <person name="Wu L."/>
            <person name="Ma J."/>
        </authorList>
    </citation>
    <scope>NUCLEOTIDE SEQUENCE [LARGE SCALE GENOMIC DNA]</scope>
    <source>
        <strain evidence="9">NBRC 108725</strain>
    </source>
</reference>
<evidence type="ECO:0000256" key="1">
    <source>
        <dbReference type="ARBA" id="ARBA00004651"/>
    </source>
</evidence>
<evidence type="ECO:0000256" key="6">
    <source>
        <dbReference type="SAM" id="Phobius"/>
    </source>
</evidence>
<dbReference type="EMBL" id="AP027731">
    <property type="protein sequence ID" value="BDZ44965.1"/>
    <property type="molecule type" value="Genomic_DNA"/>
</dbReference>
<gene>
    <name evidence="8" type="ORF">GCM10025866_08740</name>
</gene>
<evidence type="ECO:0000256" key="3">
    <source>
        <dbReference type="ARBA" id="ARBA00022692"/>
    </source>
</evidence>
<proteinExistence type="predicted"/>
<comment type="subcellular location">
    <subcellularLocation>
        <location evidence="1">Cell membrane</location>
        <topology evidence="1">Multi-pass membrane protein</topology>
    </subcellularLocation>
</comment>
<sequence>MPSEPRITDFPRIRTTLAIYRILAYATGVMLLILCVEIVLKYVFGLEADLGGTGGFLVPAGMHTGFNLSLAAQIAHGYFYLAYLIVDFILVTFLRWPITRFLLIAAGGVVPLLSFFTERRITREVSAYLAARESAAASTPSEVRH</sequence>
<dbReference type="InterPro" id="IPR023845">
    <property type="entry name" value="DUF3817_TM"/>
</dbReference>
<keyword evidence="5 6" id="KW-0472">Membrane</keyword>
<protein>
    <submittedName>
        <fullName evidence="8">Membrane protein</fullName>
    </submittedName>
</protein>
<feature type="transmembrane region" description="Helical" evidence="6">
    <location>
        <begin position="100"/>
        <end position="117"/>
    </location>
</feature>
<evidence type="ECO:0000313" key="8">
    <source>
        <dbReference type="EMBL" id="BDZ44965.1"/>
    </source>
</evidence>
<keyword evidence="4 6" id="KW-1133">Transmembrane helix</keyword>
<dbReference type="RefSeq" id="WP_286278362.1">
    <property type="nucleotide sequence ID" value="NZ_AP027731.1"/>
</dbReference>
<keyword evidence="2" id="KW-1003">Cell membrane</keyword>
<dbReference type="Pfam" id="PF12823">
    <property type="entry name" value="DUF3817"/>
    <property type="match status" value="1"/>
</dbReference>
<feature type="transmembrane region" description="Helical" evidence="6">
    <location>
        <begin position="22"/>
        <end position="44"/>
    </location>
</feature>
<dbReference type="PANTHER" id="PTHR40077:SF2">
    <property type="entry name" value="MEMBRANE PROTEIN"/>
    <property type="match status" value="1"/>
</dbReference>
<evidence type="ECO:0000256" key="5">
    <source>
        <dbReference type="ARBA" id="ARBA00023136"/>
    </source>
</evidence>
<dbReference type="Proteomes" id="UP001321498">
    <property type="component" value="Chromosome"/>
</dbReference>
<evidence type="ECO:0000256" key="2">
    <source>
        <dbReference type="ARBA" id="ARBA00022475"/>
    </source>
</evidence>